<sequence length="53" mass="6124">MFDVFEGMKKYDEEEPQCYRLDVIEVEEDKCKVQPSSPTVEGIVVNSLDVQRA</sequence>
<proteinExistence type="predicted"/>
<reference evidence="1 2" key="1">
    <citation type="journal article" date="2018" name="Front. Plant Sci.">
        <title>Red Clover (Trifolium pratense) and Zigzag Clover (T. medium) - A Picture of Genomic Similarities and Differences.</title>
        <authorList>
            <person name="Dluhosova J."/>
            <person name="Istvanek J."/>
            <person name="Nedelnik J."/>
            <person name="Repkova J."/>
        </authorList>
    </citation>
    <scope>NUCLEOTIDE SEQUENCE [LARGE SCALE GENOMIC DNA]</scope>
    <source>
        <strain evidence="2">cv. 10/8</strain>
        <tissue evidence="1">Leaf</tissue>
    </source>
</reference>
<evidence type="ECO:0000313" key="1">
    <source>
        <dbReference type="EMBL" id="MCI87474.1"/>
    </source>
</evidence>
<dbReference type="EMBL" id="LXQA011166849">
    <property type="protein sequence ID" value="MCI87474.1"/>
    <property type="molecule type" value="Genomic_DNA"/>
</dbReference>
<comment type="caution">
    <text evidence="1">The sequence shown here is derived from an EMBL/GenBank/DDBJ whole genome shotgun (WGS) entry which is preliminary data.</text>
</comment>
<feature type="non-terminal residue" evidence="1">
    <location>
        <position position="53"/>
    </location>
</feature>
<accession>A0A392VGF5</accession>
<dbReference type="AlphaFoldDB" id="A0A392VGF5"/>
<dbReference type="Proteomes" id="UP000265520">
    <property type="component" value="Unassembled WGS sequence"/>
</dbReference>
<name>A0A392VGF5_9FABA</name>
<organism evidence="1 2">
    <name type="scientific">Trifolium medium</name>
    <dbReference type="NCBI Taxonomy" id="97028"/>
    <lineage>
        <taxon>Eukaryota</taxon>
        <taxon>Viridiplantae</taxon>
        <taxon>Streptophyta</taxon>
        <taxon>Embryophyta</taxon>
        <taxon>Tracheophyta</taxon>
        <taxon>Spermatophyta</taxon>
        <taxon>Magnoliopsida</taxon>
        <taxon>eudicotyledons</taxon>
        <taxon>Gunneridae</taxon>
        <taxon>Pentapetalae</taxon>
        <taxon>rosids</taxon>
        <taxon>fabids</taxon>
        <taxon>Fabales</taxon>
        <taxon>Fabaceae</taxon>
        <taxon>Papilionoideae</taxon>
        <taxon>50 kb inversion clade</taxon>
        <taxon>NPAAA clade</taxon>
        <taxon>Hologalegina</taxon>
        <taxon>IRL clade</taxon>
        <taxon>Trifolieae</taxon>
        <taxon>Trifolium</taxon>
    </lineage>
</organism>
<evidence type="ECO:0000313" key="2">
    <source>
        <dbReference type="Proteomes" id="UP000265520"/>
    </source>
</evidence>
<keyword evidence="2" id="KW-1185">Reference proteome</keyword>
<protein>
    <submittedName>
        <fullName evidence="1">Uncharacterized protein</fullName>
    </submittedName>
</protein>